<name>A0A1E3BLQ1_ASPCR</name>
<dbReference type="STRING" id="573508.A0A1E3BLQ1"/>
<accession>A0A1E3BLQ1</accession>
<reference evidence="1 2" key="1">
    <citation type="journal article" date="2016" name="BMC Genomics">
        <title>Comparative genomic and transcriptomic analyses of the Fuzhuan brick tea-fermentation fungus Aspergillus cristatus.</title>
        <authorList>
            <person name="Ge Y."/>
            <person name="Wang Y."/>
            <person name="Liu Y."/>
            <person name="Tan Y."/>
            <person name="Ren X."/>
            <person name="Zhang X."/>
            <person name="Hyde K.D."/>
            <person name="Liu Y."/>
            <person name="Liu Z."/>
        </authorList>
    </citation>
    <scope>NUCLEOTIDE SEQUENCE [LARGE SCALE GENOMIC DNA]</scope>
    <source>
        <strain evidence="1 2">GZAAS20.1005</strain>
    </source>
</reference>
<dbReference type="AlphaFoldDB" id="A0A1E3BLQ1"/>
<organism evidence="1 2">
    <name type="scientific">Aspergillus cristatus</name>
    <name type="common">Chinese Fuzhuan brick tea-fermentation fungus</name>
    <name type="synonym">Eurotium cristatum</name>
    <dbReference type="NCBI Taxonomy" id="573508"/>
    <lineage>
        <taxon>Eukaryota</taxon>
        <taxon>Fungi</taxon>
        <taxon>Dikarya</taxon>
        <taxon>Ascomycota</taxon>
        <taxon>Pezizomycotina</taxon>
        <taxon>Eurotiomycetes</taxon>
        <taxon>Eurotiomycetidae</taxon>
        <taxon>Eurotiales</taxon>
        <taxon>Aspergillaceae</taxon>
        <taxon>Aspergillus</taxon>
        <taxon>Aspergillus subgen. Aspergillus</taxon>
    </lineage>
</organism>
<comment type="caution">
    <text evidence="1">The sequence shown here is derived from an EMBL/GenBank/DDBJ whole genome shotgun (WGS) entry which is preliminary data.</text>
</comment>
<proteinExistence type="predicted"/>
<evidence type="ECO:0000313" key="2">
    <source>
        <dbReference type="Proteomes" id="UP000094569"/>
    </source>
</evidence>
<keyword evidence="2" id="KW-1185">Reference proteome</keyword>
<sequence length="101" mass="11903">MVDEGRLQQLVEEQQRLAASHGFTIDYQNKRESQANVRCYKELAPTTYEKHDRAVENWIVWHLSRNENHEKNFSKDEPDPSPQTLKLFAESYIATRKDIPS</sequence>
<dbReference type="EMBL" id="JXNT01000002">
    <property type="protein sequence ID" value="ODM21326.1"/>
    <property type="molecule type" value="Genomic_DNA"/>
</dbReference>
<dbReference type="VEuPathDB" id="FungiDB:SI65_02169"/>
<protein>
    <submittedName>
        <fullName evidence="1">Uncharacterized protein</fullName>
    </submittedName>
</protein>
<evidence type="ECO:0000313" key="1">
    <source>
        <dbReference type="EMBL" id="ODM21326.1"/>
    </source>
</evidence>
<gene>
    <name evidence="1" type="ORF">SI65_02169</name>
</gene>
<dbReference type="OrthoDB" id="5396328at2759"/>
<dbReference type="Proteomes" id="UP000094569">
    <property type="component" value="Unassembled WGS sequence"/>
</dbReference>